<gene>
    <name evidence="1" type="ORF">AWB64_02121</name>
</gene>
<accession>A0A158G2Y6</accession>
<dbReference type="Proteomes" id="UP000054893">
    <property type="component" value="Unassembled WGS sequence"/>
</dbReference>
<protein>
    <submittedName>
        <fullName evidence="1">Gp65</fullName>
    </submittedName>
</protein>
<reference evidence="1 2" key="1">
    <citation type="submission" date="2016-01" db="EMBL/GenBank/DDBJ databases">
        <authorList>
            <person name="Oliw E.H."/>
        </authorList>
    </citation>
    <scope>NUCLEOTIDE SEQUENCE [LARGE SCALE GENOMIC DNA]</scope>
    <source>
        <strain evidence="1">LMG 22029</strain>
    </source>
</reference>
<name>A0A158G2Y6_CABSO</name>
<dbReference type="EMBL" id="FCOC02000004">
    <property type="protein sequence ID" value="SAL25989.1"/>
    <property type="molecule type" value="Genomic_DNA"/>
</dbReference>
<dbReference type="AlphaFoldDB" id="A0A158G2Y6"/>
<proteinExistence type="predicted"/>
<evidence type="ECO:0000313" key="2">
    <source>
        <dbReference type="Proteomes" id="UP000054893"/>
    </source>
</evidence>
<dbReference type="InterPro" id="IPR009679">
    <property type="entry name" value="Phage_186_CII-like"/>
</dbReference>
<sequence length="184" mass="20541">MNITDAVYAVVHDYPGGSESLAPRLGMSPAMLRNKVNPNNTTHHLTLAEALRISQITGDVRIAEAIANELGYTMVQTPRVEECCDSAIVELMGEAWSTHGDVGKEICKTLEDGRVEIKEVDRVESRIYKHAQVGQDSVQTNNRLNSFESMMTQARHDPALDDLNRYFNLRLLVSQQLSVMRNNA</sequence>
<dbReference type="Pfam" id="PF06892">
    <property type="entry name" value="Phage_CP76"/>
    <property type="match status" value="1"/>
</dbReference>
<organism evidence="1 2">
    <name type="scientific">Caballeronia sordidicola</name>
    <name type="common">Burkholderia sordidicola</name>
    <dbReference type="NCBI Taxonomy" id="196367"/>
    <lineage>
        <taxon>Bacteria</taxon>
        <taxon>Pseudomonadati</taxon>
        <taxon>Pseudomonadota</taxon>
        <taxon>Betaproteobacteria</taxon>
        <taxon>Burkholderiales</taxon>
        <taxon>Burkholderiaceae</taxon>
        <taxon>Caballeronia</taxon>
    </lineage>
</organism>
<evidence type="ECO:0000313" key="1">
    <source>
        <dbReference type="EMBL" id="SAL25989.1"/>
    </source>
</evidence>
<dbReference type="GO" id="GO:0003677">
    <property type="term" value="F:DNA binding"/>
    <property type="evidence" value="ECO:0007669"/>
    <property type="project" value="InterPro"/>
</dbReference>